<feature type="transmembrane region" description="Helical" evidence="1">
    <location>
        <begin position="17"/>
        <end position="40"/>
    </location>
</feature>
<feature type="transmembrane region" description="Helical" evidence="1">
    <location>
        <begin position="60"/>
        <end position="77"/>
    </location>
</feature>
<dbReference type="AlphaFoldDB" id="A0AAW1XTG8"/>
<evidence type="ECO:0000256" key="1">
    <source>
        <dbReference type="SAM" id="Phobius"/>
    </source>
</evidence>
<dbReference type="Proteomes" id="UP001457282">
    <property type="component" value="Unassembled WGS sequence"/>
</dbReference>
<reference evidence="2 3" key="1">
    <citation type="journal article" date="2023" name="G3 (Bethesda)">
        <title>A chromosome-length genome assembly and annotation of blackberry (Rubus argutus, cv. 'Hillquist').</title>
        <authorList>
            <person name="Bruna T."/>
            <person name="Aryal R."/>
            <person name="Dudchenko O."/>
            <person name="Sargent D.J."/>
            <person name="Mead D."/>
            <person name="Buti M."/>
            <person name="Cavallini A."/>
            <person name="Hytonen T."/>
            <person name="Andres J."/>
            <person name="Pham M."/>
            <person name="Weisz D."/>
            <person name="Mascagni F."/>
            <person name="Usai G."/>
            <person name="Natali L."/>
            <person name="Bassil N."/>
            <person name="Fernandez G.E."/>
            <person name="Lomsadze A."/>
            <person name="Armour M."/>
            <person name="Olukolu B."/>
            <person name="Poorten T."/>
            <person name="Britton C."/>
            <person name="Davik J."/>
            <person name="Ashrafi H."/>
            <person name="Aiden E.L."/>
            <person name="Borodovsky M."/>
            <person name="Worthington M."/>
        </authorList>
    </citation>
    <scope>NUCLEOTIDE SEQUENCE [LARGE SCALE GENOMIC DNA]</scope>
    <source>
        <strain evidence="2">PI 553951</strain>
    </source>
</reference>
<dbReference type="PANTHER" id="PTHR34947">
    <property type="entry name" value="TRANSMEMBRANE PROTEIN"/>
    <property type="match status" value="1"/>
</dbReference>
<keyword evidence="1" id="KW-1133">Transmembrane helix</keyword>
<protein>
    <submittedName>
        <fullName evidence="2">Uncharacterized protein</fullName>
    </submittedName>
</protein>
<organism evidence="2 3">
    <name type="scientific">Rubus argutus</name>
    <name type="common">Southern blackberry</name>
    <dbReference type="NCBI Taxonomy" id="59490"/>
    <lineage>
        <taxon>Eukaryota</taxon>
        <taxon>Viridiplantae</taxon>
        <taxon>Streptophyta</taxon>
        <taxon>Embryophyta</taxon>
        <taxon>Tracheophyta</taxon>
        <taxon>Spermatophyta</taxon>
        <taxon>Magnoliopsida</taxon>
        <taxon>eudicotyledons</taxon>
        <taxon>Gunneridae</taxon>
        <taxon>Pentapetalae</taxon>
        <taxon>rosids</taxon>
        <taxon>fabids</taxon>
        <taxon>Rosales</taxon>
        <taxon>Rosaceae</taxon>
        <taxon>Rosoideae</taxon>
        <taxon>Rosoideae incertae sedis</taxon>
        <taxon>Rubus</taxon>
    </lineage>
</organism>
<gene>
    <name evidence="2" type="ORF">M0R45_016484</name>
</gene>
<comment type="caution">
    <text evidence="2">The sequence shown here is derived from an EMBL/GenBank/DDBJ whole genome shotgun (WGS) entry which is preliminary data.</text>
</comment>
<name>A0AAW1XTG8_RUBAR</name>
<keyword evidence="1" id="KW-0812">Transmembrane</keyword>
<evidence type="ECO:0000313" key="3">
    <source>
        <dbReference type="Proteomes" id="UP001457282"/>
    </source>
</evidence>
<accession>A0AAW1XTG8</accession>
<dbReference type="EMBL" id="JBEDUW010000003">
    <property type="protein sequence ID" value="KAK9939798.1"/>
    <property type="molecule type" value="Genomic_DNA"/>
</dbReference>
<keyword evidence="1" id="KW-0472">Membrane</keyword>
<proteinExistence type="predicted"/>
<dbReference type="PANTHER" id="PTHR34947:SF2">
    <property type="entry name" value="TRANSMEMBRANE PROTEIN"/>
    <property type="match status" value="1"/>
</dbReference>
<keyword evidence="3" id="KW-1185">Reference proteome</keyword>
<sequence>MDQTRDRGLQIKKVSKFLVSVCVCCFCCSQASLLSFLQSINFYLSTFPYKLFTHTMDKNSIFLIFNLLLVILAKYSGLIRSLSWSSTCYRISDEASFNINTEGGFRAESSMLRQQDQEAMASSSANNGNSNIAEQKEGEFFINQVEQDADNAVEEYKEEDHDEPEGRFIISEEEEEDSGIFAEEDVEAGNGMLTSSTSTEELNQKFEDFIRRMKEELRIEAQRQPIMV</sequence>
<evidence type="ECO:0000313" key="2">
    <source>
        <dbReference type="EMBL" id="KAK9939798.1"/>
    </source>
</evidence>